<dbReference type="InterPro" id="IPR056681">
    <property type="entry name" value="DUF7779"/>
</dbReference>
<feature type="repeat" description="TPR" evidence="3">
    <location>
        <begin position="662"/>
        <end position="695"/>
    </location>
</feature>
<keyword evidence="6" id="KW-1185">Reference proteome</keyword>
<dbReference type="SMART" id="SM00028">
    <property type="entry name" value="TPR"/>
    <property type="match status" value="8"/>
</dbReference>
<organism evidence="5 6">
    <name type="scientific">Ktedonosporobacter rubrisoli</name>
    <dbReference type="NCBI Taxonomy" id="2509675"/>
    <lineage>
        <taxon>Bacteria</taxon>
        <taxon>Bacillati</taxon>
        <taxon>Chloroflexota</taxon>
        <taxon>Ktedonobacteria</taxon>
        <taxon>Ktedonobacterales</taxon>
        <taxon>Ktedonosporobacteraceae</taxon>
        <taxon>Ktedonosporobacter</taxon>
    </lineage>
</organism>
<feature type="domain" description="HTH cro/C1-type" evidence="4">
    <location>
        <begin position="13"/>
        <end position="68"/>
    </location>
</feature>
<evidence type="ECO:0000259" key="4">
    <source>
        <dbReference type="PROSITE" id="PS50943"/>
    </source>
</evidence>
<dbReference type="SUPFAM" id="SSF48452">
    <property type="entry name" value="TPR-like"/>
    <property type="match status" value="3"/>
</dbReference>
<name>A0A4P6K3I9_KTERU</name>
<dbReference type="Pfam" id="PF13560">
    <property type="entry name" value="HTH_31"/>
    <property type="match status" value="1"/>
</dbReference>
<dbReference type="GO" id="GO:0003677">
    <property type="term" value="F:DNA binding"/>
    <property type="evidence" value="ECO:0007669"/>
    <property type="project" value="InterPro"/>
</dbReference>
<dbReference type="InterPro" id="IPR002182">
    <property type="entry name" value="NB-ARC"/>
</dbReference>
<dbReference type="InterPro" id="IPR001387">
    <property type="entry name" value="Cro/C1-type_HTH"/>
</dbReference>
<evidence type="ECO:0000256" key="1">
    <source>
        <dbReference type="ARBA" id="ARBA00022737"/>
    </source>
</evidence>
<proteinExistence type="predicted"/>
<dbReference type="GO" id="GO:0043531">
    <property type="term" value="F:ADP binding"/>
    <property type="evidence" value="ECO:0007669"/>
    <property type="project" value="InterPro"/>
</dbReference>
<evidence type="ECO:0000313" key="6">
    <source>
        <dbReference type="Proteomes" id="UP000290365"/>
    </source>
</evidence>
<accession>A0A4P6K3I9</accession>
<gene>
    <name evidence="5" type="ORF">EPA93_45445</name>
</gene>
<dbReference type="SUPFAM" id="SSF52540">
    <property type="entry name" value="P-loop containing nucleoside triphosphate hydrolases"/>
    <property type="match status" value="1"/>
</dbReference>
<dbReference type="Gene3D" id="1.25.40.10">
    <property type="entry name" value="Tetratricopeptide repeat domain"/>
    <property type="match status" value="2"/>
</dbReference>
<dbReference type="Pfam" id="PF00931">
    <property type="entry name" value="NB-ARC"/>
    <property type="match status" value="1"/>
</dbReference>
<dbReference type="InterPro" id="IPR011990">
    <property type="entry name" value="TPR-like_helical_dom_sf"/>
</dbReference>
<dbReference type="OrthoDB" id="580767at2"/>
<keyword evidence="2 3" id="KW-0802">TPR repeat</keyword>
<dbReference type="KEGG" id="kbs:EPA93_45445"/>
<dbReference type="PROSITE" id="PS50005">
    <property type="entry name" value="TPR"/>
    <property type="match status" value="1"/>
</dbReference>
<evidence type="ECO:0000256" key="3">
    <source>
        <dbReference type="PROSITE-ProRule" id="PRU00339"/>
    </source>
</evidence>
<dbReference type="PANTHER" id="PTHR45641">
    <property type="entry name" value="TETRATRICOPEPTIDE REPEAT PROTEIN (AFU_ORTHOLOGUE AFUA_6G03870)"/>
    <property type="match status" value="1"/>
</dbReference>
<dbReference type="SMART" id="SM00530">
    <property type="entry name" value="HTH_XRE"/>
    <property type="match status" value="1"/>
</dbReference>
<dbReference type="PANTHER" id="PTHR45641:SF19">
    <property type="entry name" value="NEPHROCYSTIN-3"/>
    <property type="match status" value="1"/>
</dbReference>
<dbReference type="InterPro" id="IPR027417">
    <property type="entry name" value="P-loop_NTPase"/>
</dbReference>
<dbReference type="Pfam" id="PF13374">
    <property type="entry name" value="TPR_10"/>
    <property type="match status" value="2"/>
</dbReference>
<evidence type="ECO:0000313" key="5">
    <source>
        <dbReference type="EMBL" id="QBD82827.1"/>
    </source>
</evidence>
<sequence length="962" mass="108158">MEISTSSSFGELLRLFRKRQRLTQYGLAERVGVHGNTIGIWERGEYLPESRTIVLEVARQLGLDEQETRSLLEASLTVITSHWAVPFHRNPYFTGRENLLSMLHTCLHPDQATTGLRMYALQGLGGVGKTQIVLEYAYRHANTYHALFWIDAETEKSILTSFERIATLLRLPEHQQADQQHNMAAVQRWLSNHARWLLIWDNLKTLEQLSHLLPPVRAGAMLITTRSAITGTLAQGIEVPPLEIEEGRCLLWRRAKRAKVGPQGGLAVMRTLIGRGDNDVPGSSEEDAAVTQLVREMGGLPLALDQVGAYIEEAGCSFSYYLRQYKQEHYEFLSRRGAAPTTHPASVAGTISLACQHIAQKNRAAVDLLRYCAFLSPEAIPEEIFVEHSVDTGEQYAACSLPQVGEALAVLHSLSLIQRHPETYTFSLHRLVQVVLREQISAEERLKRVQELVIALNACFPSIPESQWSQCERLLPHVLCCADQLPDHPLEQALADLLWKAGTYLLKRVQYQQAEACYRRAIRLRELGLGEEHPLVAFPLTGLARLLMDLGNYEQSEAVGLRSLQIREQALGSEHPLLVPSLIQLLILYYNQGRYEPAEALGERAMHILEQAEEPTPFDKAHLLNNISLTYWKTGKYEQAIKAAQGALSIWEHQNPPSVHTAGALSNLAIVYREIGQYDQAAETCLRALSFQKQMLGPEHPWISIPLNNMADIYIDMGRYEQAITLYQQSRQIWEQAYGPDHPDIAIPTLGLANAYRDSGQFEQAEPLYQDVMQIRETHLGLFHPETAETLQEIAHLRKRQGRQNEASLLAEQALTIYLSTLGDSHPQTVAAQTLLTQLQEEQEAKIQDTELLVEATVYVGSQKPGNCQTLAPRVEEEEASSPTSDPVQAFLDACCCLSPLATCRISELWSAYEQWTASVQNSVPLLSRREFAAQMKARGCRPGRTNTARIWRGIKILQRFS</sequence>
<keyword evidence="1" id="KW-0677">Repeat</keyword>
<dbReference type="Pfam" id="PF13424">
    <property type="entry name" value="TPR_12"/>
    <property type="match status" value="3"/>
</dbReference>
<dbReference type="SUPFAM" id="SSF47413">
    <property type="entry name" value="lambda repressor-like DNA-binding domains"/>
    <property type="match status" value="1"/>
</dbReference>
<dbReference type="Pfam" id="PF25000">
    <property type="entry name" value="DUF7779"/>
    <property type="match status" value="1"/>
</dbReference>
<reference evidence="5 6" key="1">
    <citation type="submission" date="2019-01" db="EMBL/GenBank/DDBJ databases">
        <title>Ktedonosporobacter rubrisoli SCAWS-G2.</title>
        <authorList>
            <person name="Huang Y."/>
            <person name="Yan B."/>
        </authorList>
    </citation>
    <scope>NUCLEOTIDE SEQUENCE [LARGE SCALE GENOMIC DNA]</scope>
    <source>
        <strain evidence="5 6">SCAWS-G2</strain>
    </source>
</reference>
<dbReference type="CDD" id="cd00093">
    <property type="entry name" value="HTH_XRE"/>
    <property type="match status" value="1"/>
</dbReference>
<dbReference type="InterPro" id="IPR019734">
    <property type="entry name" value="TPR_rpt"/>
</dbReference>
<dbReference type="PROSITE" id="PS50943">
    <property type="entry name" value="HTH_CROC1"/>
    <property type="match status" value="1"/>
</dbReference>
<dbReference type="Gene3D" id="3.40.50.300">
    <property type="entry name" value="P-loop containing nucleotide triphosphate hydrolases"/>
    <property type="match status" value="1"/>
</dbReference>
<dbReference type="EMBL" id="CP035758">
    <property type="protein sequence ID" value="QBD82827.1"/>
    <property type="molecule type" value="Genomic_DNA"/>
</dbReference>
<dbReference type="RefSeq" id="WP_129893896.1">
    <property type="nucleotide sequence ID" value="NZ_CP035758.1"/>
</dbReference>
<dbReference type="Gene3D" id="1.10.260.40">
    <property type="entry name" value="lambda repressor-like DNA-binding domains"/>
    <property type="match status" value="1"/>
</dbReference>
<dbReference type="AlphaFoldDB" id="A0A4P6K3I9"/>
<dbReference type="Proteomes" id="UP000290365">
    <property type="component" value="Chromosome"/>
</dbReference>
<protein>
    <submittedName>
        <fullName evidence="5">Helix-turn-helix domain-containing protein</fullName>
    </submittedName>
</protein>
<dbReference type="InterPro" id="IPR010982">
    <property type="entry name" value="Lambda_DNA-bd_dom_sf"/>
</dbReference>
<evidence type="ECO:0000256" key="2">
    <source>
        <dbReference type="ARBA" id="ARBA00022803"/>
    </source>
</evidence>
<dbReference type="PRINTS" id="PR00381">
    <property type="entry name" value="KINESINLIGHT"/>
</dbReference>